<protein>
    <submittedName>
        <fullName evidence="1">Sel1 repeat family protein</fullName>
    </submittedName>
</protein>
<dbReference type="InterPro" id="IPR006597">
    <property type="entry name" value="Sel1-like"/>
</dbReference>
<dbReference type="SMART" id="SM00671">
    <property type="entry name" value="SEL1"/>
    <property type="match status" value="2"/>
</dbReference>
<dbReference type="Pfam" id="PF08238">
    <property type="entry name" value="Sel1"/>
    <property type="match status" value="3"/>
</dbReference>
<dbReference type="RefSeq" id="WP_208555246.1">
    <property type="nucleotide sequence ID" value="NZ_CP072011.1"/>
</dbReference>
<gene>
    <name evidence="1" type="ORF">C4C32_03795</name>
</gene>
<sequence>MTRNIAAIGLTVLLGGCQSLEGLGERTVGYLKATRTTPMERYLTKTHNPDVPLGSFGYPQEDSQGEACYFTRYYKTVPPARLQFVMVASDGGNAICQHVLGTFYESGNGVPRDPIKAKALYQQAAPTDPYAYVELGRMARDGIDEPVDAVKARDYYSRAGVAGVVELGKLMERGEGGVQDLPGALKLYIDATQKYGDPAWRAARLLLVRGMELDAGQMQKYNQLWARGLADVQHSKLRFSEAVRELRQAGQTWTVKVLYRFSAGRPNPEIYLAKSCGDPNVDTIVVSALRGVVMRDPYLTPMNQETFDFVAPIVLFPR</sequence>
<organism evidence="1 2">
    <name type="scientific">Pseudomonas corrugata</name>
    <dbReference type="NCBI Taxonomy" id="47879"/>
    <lineage>
        <taxon>Bacteria</taxon>
        <taxon>Pseudomonadati</taxon>
        <taxon>Pseudomonadota</taxon>
        <taxon>Gammaproteobacteria</taxon>
        <taxon>Pseudomonadales</taxon>
        <taxon>Pseudomonadaceae</taxon>
        <taxon>Pseudomonas</taxon>
    </lineage>
</organism>
<dbReference type="EMBL" id="CP072011">
    <property type="protein sequence ID" value="QTH15041.1"/>
    <property type="molecule type" value="Genomic_DNA"/>
</dbReference>
<evidence type="ECO:0000313" key="2">
    <source>
        <dbReference type="Proteomes" id="UP000663914"/>
    </source>
</evidence>
<dbReference type="InterPro" id="IPR011990">
    <property type="entry name" value="TPR-like_helical_dom_sf"/>
</dbReference>
<dbReference type="InterPro" id="IPR052945">
    <property type="entry name" value="Mitotic_Regulator"/>
</dbReference>
<reference evidence="1" key="2">
    <citation type="submission" date="2021-03" db="EMBL/GenBank/DDBJ databases">
        <authorList>
            <person name="Valentovich L.N."/>
            <person name="Akhremchuk A.E."/>
            <person name="Miamin V.E."/>
        </authorList>
    </citation>
    <scope>NUCLEOTIDE SEQUENCE</scope>
    <source>
        <strain evidence="1">3prime</strain>
    </source>
</reference>
<reference evidence="1" key="1">
    <citation type="book" date="2019" name="MICROBIAL BIOTECHNOLOGY" publisher="Unknown Publisher">
        <title>Optimization of recombineering for directed mutagenesis of bacteria Pseudomonas corrugata 3'.</title>
        <authorList>
            <person name="Buinitskaja S.V."/>
            <person name="Pilipenok N."/>
            <person name="Valentovich L.N."/>
        </authorList>
    </citation>
    <scope>NUCLEOTIDE SEQUENCE</scope>
    <source>
        <strain evidence="1">3prime</strain>
    </source>
</reference>
<dbReference type="Proteomes" id="UP000663914">
    <property type="component" value="Chromosome"/>
</dbReference>
<dbReference type="AlphaFoldDB" id="A0A8B6UT14"/>
<dbReference type="Gene3D" id="1.25.40.10">
    <property type="entry name" value="Tetratricopeptide repeat domain"/>
    <property type="match status" value="1"/>
</dbReference>
<dbReference type="PROSITE" id="PS51257">
    <property type="entry name" value="PROKAR_LIPOPROTEIN"/>
    <property type="match status" value="1"/>
</dbReference>
<accession>A0A8B6UT14</accession>
<dbReference type="PANTHER" id="PTHR43628">
    <property type="entry name" value="ACTIVATOR OF C KINASE PROTEIN 1-RELATED"/>
    <property type="match status" value="1"/>
</dbReference>
<dbReference type="PANTHER" id="PTHR43628:SF1">
    <property type="entry name" value="CHITIN SYNTHASE REGULATORY FACTOR 2-RELATED"/>
    <property type="match status" value="1"/>
</dbReference>
<proteinExistence type="predicted"/>
<evidence type="ECO:0000313" key="1">
    <source>
        <dbReference type="EMBL" id="QTH15041.1"/>
    </source>
</evidence>
<name>A0A8B6UT14_9PSED</name>
<dbReference type="SUPFAM" id="SSF81901">
    <property type="entry name" value="HCP-like"/>
    <property type="match status" value="1"/>
</dbReference>